<dbReference type="KEGG" id="mhey:H2LOC_009435"/>
<dbReference type="InterPro" id="IPR009081">
    <property type="entry name" value="PP-bd_ACP"/>
</dbReference>
<name>A0A6B8KCF8_9HYPH</name>
<evidence type="ECO:0000259" key="1">
    <source>
        <dbReference type="PROSITE" id="PS50075"/>
    </source>
</evidence>
<evidence type="ECO:0000313" key="3">
    <source>
        <dbReference type="Proteomes" id="UP000309061"/>
    </source>
</evidence>
<dbReference type="Pfam" id="PF00550">
    <property type="entry name" value="PP-binding"/>
    <property type="match status" value="1"/>
</dbReference>
<evidence type="ECO:0000313" key="2">
    <source>
        <dbReference type="EMBL" id="QGM45906.1"/>
    </source>
</evidence>
<feature type="domain" description="Carrier" evidence="1">
    <location>
        <begin position="1"/>
        <end position="77"/>
    </location>
</feature>
<dbReference type="EMBL" id="CP046052">
    <property type="protein sequence ID" value="QGM45906.1"/>
    <property type="molecule type" value="Genomic_DNA"/>
</dbReference>
<organism evidence="2 3">
    <name type="scientific">Methylocystis heyeri</name>
    <dbReference type="NCBI Taxonomy" id="391905"/>
    <lineage>
        <taxon>Bacteria</taxon>
        <taxon>Pseudomonadati</taxon>
        <taxon>Pseudomonadota</taxon>
        <taxon>Alphaproteobacteria</taxon>
        <taxon>Hyphomicrobiales</taxon>
        <taxon>Methylocystaceae</taxon>
        <taxon>Methylocystis</taxon>
    </lineage>
</organism>
<protein>
    <submittedName>
        <fullName evidence="2">Acyl carrier protein</fullName>
    </submittedName>
</protein>
<dbReference type="NCBIfam" id="NF005480">
    <property type="entry name" value="PRK07081.1"/>
    <property type="match status" value="1"/>
</dbReference>
<dbReference type="OrthoDB" id="7284767at2"/>
<proteinExistence type="predicted"/>
<dbReference type="SUPFAM" id="SSF47336">
    <property type="entry name" value="ACP-like"/>
    <property type="match status" value="1"/>
</dbReference>
<dbReference type="RefSeq" id="WP_136496174.1">
    <property type="nucleotide sequence ID" value="NZ_CP046052.1"/>
</dbReference>
<dbReference type="AlphaFoldDB" id="A0A6B8KCF8"/>
<gene>
    <name evidence="2" type="ORF">H2LOC_009435</name>
</gene>
<reference evidence="2 3" key="1">
    <citation type="submission" date="2019-11" db="EMBL/GenBank/DDBJ databases">
        <title>The genome sequence of Methylocystis heyeri.</title>
        <authorList>
            <person name="Oshkin I.Y."/>
            <person name="Miroshnikov K."/>
            <person name="Dedysh S.N."/>
        </authorList>
    </citation>
    <scope>NUCLEOTIDE SEQUENCE [LARGE SCALE GENOMIC DNA]</scope>
    <source>
        <strain evidence="2 3">H2</strain>
    </source>
</reference>
<keyword evidence="3" id="KW-1185">Reference proteome</keyword>
<accession>A0A6B8KCF8</accession>
<dbReference type="PROSITE" id="PS50075">
    <property type="entry name" value="CARRIER"/>
    <property type="match status" value="1"/>
</dbReference>
<sequence length="88" mass="9686">MQEIIRQLLAQHGRLHEPVENLSSTADLYDAGLTPFAAIRVMLALEEHFGLEFPVSLLKRQSFASIEAIAGCIEEIAPQARGIERDAA</sequence>
<dbReference type="Gene3D" id="1.10.1200.10">
    <property type="entry name" value="ACP-like"/>
    <property type="match status" value="1"/>
</dbReference>
<dbReference type="Proteomes" id="UP000309061">
    <property type="component" value="Chromosome"/>
</dbReference>
<dbReference type="InterPro" id="IPR036736">
    <property type="entry name" value="ACP-like_sf"/>
</dbReference>